<keyword evidence="2" id="KW-0732">Signal</keyword>
<evidence type="ECO:0000313" key="4">
    <source>
        <dbReference type="Proteomes" id="UP001152747"/>
    </source>
</evidence>
<protein>
    <submittedName>
        <fullName evidence="3">Uncharacterized protein</fullName>
    </submittedName>
</protein>
<evidence type="ECO:0000313" key="3">
    <source>
        <dbReference type="EMBL" id="CAI5443705.1"/>
    </source>
</evidence>
<comment type="caution">
    <text evidence="3">The sequence shown here is derived from an EMBL/GenBank/DDBJ whole genome shotgun (WGS) entry which is preliminary data.</text>
</comment>
<dbReference type="AlphaFoldDB" id="A0A9P1IES7"/>
<reference evidence="3" key="1">
    <citation type="submission" date="2022-11" db="EMBL/GenBank/DDBJ databases">
        <authorList>
            <person name="Kikuchi T."/>
        </authorList>
    </citation>
    <scope>NUCLEOTIDE SEQUENCE</scope>
    <source>
        <strain evidence="3">PS1010</strain>
    </source>
</reference>
<feature type="region of interest" description="Disordered" evidence="1">
    <location>
        <begin position="50"/>
        <end position="111"/>
    </location>
</feature>
<proteinExistence type="predicted"/>
<name>A0A9P1IES7_9PELO</name>
<feature type="signal peptide" evidence="2">
    <location>
        <begin position="1"/>
        <end position="20"/>
    </location>
</feature>
<sequence length="125" mass="13760">MMKIWSFAVIIWIFASFATCQIHVSYCDVTCHKTSPAFHVADITACSATPQAADNHHDEESSSNAEEDEDDEARLPGAVFRAAAARPRRRPQAVPRAAANNPPVQRNPNPYVHFLAENPAFSAKI</sequence>
<evidence type="ECO:0000256" key="2">
    <source>
        <dbReference type="SAM" id="SignalP"/>
    </source>
</evidence>
<feature type="compositionally biased region" description="Low complexity" evidence="1">
    <location>
        <begin position="92"/>
        <end position="110"/>
    </location>
</feature>
<organism evidence="3 4">
    <name type="scientific">Caenorhabditis angaria</name>
    <dbReference type="NCBI Taxonomy" id="860376"/>
    <lineage>
        <taxon>Eukaryota</taxon>
        <taxon>Metazoa</taxon>
        <taxon>Ecdysozoa</taxon>
        <taxon>Nematoda</taxon>
        <taxon>Chromadorea</taxon>
        <taxon>Rhabditida</taxon>
        <taxon>Rhabditina</taxon>
        <taxon>Rhabditomorpha</taxon>
        <taxon>Rhabditoidea</taxon>
        <taxon>Rhabditidae</taxon>
        <taxon>Peloderinae</taxon>
        <taxon>Caenorhabditis</taxon>
    </lineage>
</organism>
<evidence type="ECO:0000256" key="1">
    <source>
        <dbReference type="SAM" id="MobiDB-lite"/>
    </source>
</evidence>
<feature type="chain" id="PRO_5040321897" evidence="2">
    <location>
        <begin position="21"/>
        <end position="125"/>
    </location>
</feature>
<accession>A0A9P1IES7</accession>
<dbReference type="Proteomes" id="UP001152747">
    <property type="component" value="Unassembled WGS sequence"/>
</dbReference>
<keyword evidence="4" id="KW-1185">Reference proteome</keyword>
<dbReference type="EMBL" id="CANHGI010000002">
    <property type="protein sequence ID" value="CAI5443705.1"/>
    <property type="molecule type" value="Genomic_DNA"/>
</dbReference>
<gene>
    <name evidence="3" type="ORF">CAMP_LOCUS6342</name>
</gene>